<dbReference type="EMBL" id="AP018795">
    <property type="protein sequence ID" value="BBF66583.1"/>
    <property type="molecule type" value="Genomic_DNA"/>
</dbReference>
<dbReference type="Pfam" id="PF14023">
    <property type="entry name" value="Bestrophin-like"/>
    <property type="match status" value="1"/>
</dbReference>
<dbReference type="AlphaFoldDB" id="A0A2Z6IP24"/>
<dbReference type="RefSeq" id="WP_172959383.1">
    <property type="nucleotide sequence ID" value="NZ_AP018795.1"/>
</dbReference>
<gene>
    <name evidence="1" type="ORF">AFERRID_28010</name>
</gene>
<evidence type="ECO:0000313" key="1">
    <source>
        <dbReference type="EMBL" id="BBF66583.1"/>
    </source>
</evidence>
<name>A0A2Z6IP24_ACIFI</name>
<dbReference type="KEGG" id="afj:AFERRID_28010"/>
<sequence length="265" mass="28748">MVTITAMKIGLFSATLFVLLIVFVFFGYHLGRRQRRRRAGAQGDNDNGGGSHVGGTVFTLIGLLLGFTLSAAATGFQQRQVLIAQEANAIGTAYLRLDLLPKPDQAPLRSLFREYLQARLDTYKAAVGSPAAHTAYLRSLKLQAALWQQGTTAALTTNNTAIISLTASALNATFDITTTRLVAARTHPPLVLFILLFGVALMAALLVGYGMASSPRISWLQTILFAAALSITLFTIIDMEYPRLGFVRVDLADRVLMDTLQGMRQ</sequence>
<dbReference type="Proteomes" id="UP000280188">
    <property type="component" value="Chromosome"/>
</dbReference>
<reference evidence="2" key="1">
    <citation type="journal article" date="2018" name="Microbiol. Resour. Announc.">
        <title>Complete Genome Sequence of Acidithiobacillus ferridurans JCM 18981.</title>
        <authorList>
            <person name="Miyauchi T."/>
            <person name="Kouzuma A."/>
            <person name="Abe T."/>
            <person name="Watanabe K."/>
        </authorList>
    </citation>
    <scope>NUCLEOTIDE SEQUENCE [LARGE SCALE GENOMIC DNA]</scope>
    <source>
        <strain evidence="2">ATCC 33020 / DSM 29468 / JCM 18981 / 11Fe</strain>
    </source>
</reference>
<organism evidence="1 2">
    <name type="scientific">Acidithiobacillus ferridurans</name>
    <dbReference type="NCBI Taxonomy" id="1232575"/>
    <lineage>
        <taxon>Bacteria</taxon>
        <taxon>Pseudomonadati</taxon>
        <taxon>Pseudomonadota</taxon>
        <taxon>Acidithiobacillia</taxon>
        <taxon>Acidithiobacillales</taxon>
        <taxon>Acidithiobacillaceae</taxon>
        <taxon>Acidithiobacillus</taxon>
    </lineage>
</organism>
<evidence type="ECO:0000313" key="2">
    <source>
        <dbReference type="Proteomes" id="UP000280188"/>
    </source>
</evidence>
<keyword evidence="2" id="KW-1185">Reference proteome</keyword>
<dbReference type="InterPro" id="IPR025333">
    <property type="entry name" value="DUF4239"/>
</dbReference>
<protein>
    <submittedName>
        <fullName evidence="1">Uncharacterized protein</fullName>
    </submittedName>
</protein>
<proteinExistence type="predicted"/>
<accession>A0A2Z6IP24</accession>